<keyword evidence="3" id="KW-1185">Reference proteome</keyword>
<dbReference type="EMBL" id="JARXRM010000012">
    <property type="protein sequence ID" value="MDH5821882.1"/>
    <property type="molecule type" value="Genomic_DNA"/>
</dbReference>
<feature type="chain" id="PRO_5046508885" description="Lipoprotein" evidence="1">
    <location>
        <begin position="20"/>
        <end position="136"/>
    </location>
</feature>
<gene>
    <name evidence="2" type="ORF">QFW77_02585</name>
</gene>
<evidence type="ECO:0000313" key="3">
    <source>
        <dbReference type="Proteomes" id="UP001156940"/>
    </source>
</evidence>
<evidence type="ECO:0008006" key="4">
    <source>
        <dbReference type="Google" id="ProtNLM"/>
    </source>
</evidence>
<reference evidence="2 3" key="1">
    <citation type="submission" date="2023-04" db="EMBL/GenBank/DDBJ databases">
        <title>Luteimonas endophyticus RD2P54.</title>
        <authorList>
            <person name="Sun J.-Q."/>
        </authorList>
    </citation>
    <scope>NUCLEOTIDE SEQUENCE [LARGE SCALE GENOMIC DNA]</scope>
    <source>
        <strain evidence="2 3">RD2P54</strain>
    </source>
</reference>
<sequence>MNRLLVALCLGALAMTCDAVAPLTPRLSSDTRAELLAGLAGAGLPEVAHNSIVVAITGALGLQPADAVIDYAVPYPHLPAVRGRVVRVSDRCASVEARAWLPAAARGGAVLIRGTYCLVGRAEWSAANQVVEPSPP</sequence>
<evidence type="ECO:0000256" key="1">
    <source>
        <dbReference type="SAM" id="SignalP"/>
    </source>
</evidence>
<dbReference type="Proteomes" id="UP001156940">
    <property type="component" value="Unassembled WGS sequence"/>
</dbReference>
<protein>
    <recommendedName>
        <fullName evidence="4">Lipoprotein</fullName>
    </recommendedName>
</protein>
<dbReference type="RefSeq" id="WP_280572678.1">
    <property type="nucleotide sequence ID" value="NZ_JARXRM010000012.1"/>
</dbReference>
<comment type="caution">
    <text evidence="2">The sequence shown here is derived from an EMBL/GenBank/DDBJ whole genome shotgun (WGS) entry which is preliminary data.</text>
</comment>
<feature type="signal peptide" evidence="1">
    <location>
        <begin position="1"/>
        <end position="19"/>
    </location>
</feature>
<keyword evidence="1" id="KW-0732">Signal</keyword>
<proteinExistence type="predicted"/>
<organism evidence="2 3">
    <name type="scientific">Luteimonas endophytica</name>
    <dbReference type="NCBI Taxonomy" id="3042023"/>
    <lineage>
        <taxon>Bacteria</taxon>
        <taxon>Pseudomonadati</taxon>
        <taxon>Pseudomonadota</taxon>
        <taxon>Gammaproteobacteria</taxon>
        <taxon>Lysobacterales</taxon>
        <taxon>Lysobacteraceae</taxon>
        <taxon>Luteimonas</taxon>
    </lineage>
</organism>
<accession>A0ABT6J4Y8</accession>
<name>A0ABT6J4Y8_9GAMM</name>
<evidence type="ECO:0000313" key="2">
    <source>
        <dbReference type="EMBL" id="MDH5821882.1"/>
    </source>
</evidence>